<reference evidence="8 9" key="1">
    <citation type="submission" date="2023-01" db="EMBL/GenBank/DDBJ databases">
        <authorList>
            <person name="Whitehead M."/>
        </authorList>
    </citation>
    <scope>NUCLEOTIDE SEQUENCE [LARGE SCALE GENOMIC DNA]</scope>
</reference>
<organism evidence="8 9">
    <name type="scientific">Macrosiphum euphorbiae</name>
    <name type="common">potato aphid</name>
    <dbReference type="NCBI Taxonomy" id="13131"/>
    <lineage>
        <taxon>Eukaryota</taxon>
        <taxon>Metazoa</taxon>
        <taxon>Ecdysozoa</taxon>
        <taxon>Arthropoda</taxon>
        <taxon>Hexapoda</taxon>
        <taxon>Insecta</taxon>
        <taxon>Pterygota</taxon>
        <taxon>Neoptera</taxon>
        <taxon>Paraneoptera</taxon>
        <taxon>Hemiptera</taxon>
        <taxon>Sternorrhyncha</taxon>
        <taxon>Aphidomorpha</taxon>
        <taxon>Aphidoidea</taxon>
        <taxon>Aphididae</taxon>
        <taxon>Macrosiphini</taxon>
        <taxon>Macrosiphum</taxon>
    </lineage>
</organism>
<evidence type="ECO:0000259" key="6">
    <source>
        <dbReference type="PROSITE" id="PS50089"/>
    </source>
</evidence>
<dbReference type="InterPro" id="IPR000571">
    <property type="entry name" value="Znf_CCCH"/>
</dbReference>
<dbReference type="InterPro" id="IPR017907">
    <property type="entry name" value="Znf_RING_CS"/>
</dbReference>
<comment type="caution">
    <text evidence="8">The sequence shown here is derived from an EMBL/GenBank/DDBJ whole genome shotgun (WGS) entry which is preliminary data.</text>
</comment>
<evidence type="ECO:0000256" key="4">
    <source>
        <dbReference type="PROSITE-ProRule" id="PRU00723"/>
    </source>
</evidence>
<evidence type="ECO:0000259" key="7">
    <source>
        <dbReference type="PROSITE" id="PS50103"/>
    </source>
</evidence>
<sequence length="370" mass="41207">MQSSDICMFYLRGACRFGSKCWNSHDLTRRSPSALSLAAIATAAYYEQENSIMSLSTNTSTSTSAGSSTSASTSTSTNASASTSTSNSGKSMQEQPKGLQLLLEASMQPILKQSDESGMEIEKVATELSVAMKSGNSKSVKETASKLHALHQKKKKESTENDNSAWNDIIRCAIDNDLQCNICFEIFIKPTVLNCSHTFCESCIHVWTKRVKKCPICRVHIKSKSYCLTLDSFIEKIVEQLPKEVKHKRGVAIKDRNNKMKLEKPRPPGIDLAALLGLGDMTEDDRPLQFLTMDDDDDDEYWNNDYDNDYDNDDIDEDVIIEESEMFRMNLHDTVVNTRGVNPLMSYIVGSEEQTSSTSRTGPNNSSARH</sequence>
<keyword evidence="1 4" id="KW-0479">Metal-binding</keyword>
<feature type="zinc finger region" description="C3H1-type" evidence="4">
    <location>
        <begin position="1"/>
        <end position="28"/>
    </location>
</feature>
<dbReference type="PANTHER" id="PTHR23327">
    <property type="entry name" value="RING FINGER PROTEIN 127"/>
    <property type="match status" value="1"/>
</dbReference>
<evidence type="ECO:0000313" key="8">
    <source>
        <dbReference type="EMBL" id="CAI6357012.1"/>
    </source>
</evidence>
<proteinExistence type="predicted"/>
<keyword evidence="9" id="KW-1185">Reference proteome</keyword>
<protein>
    <recommendedName>
        <fullName evidence="10">RING-type E3 ubiquitin transferase</fullName>
    </recommendedName>
</protein>
<dbReference type="Pfam" id="PF13445">
    <property type="entry name" value="zf-RING_UBOX"/>
    <property type="match status" value="1"/>
</dbReference>
<accession>A0AAV0WN32</accession>
<dbReference type="SMART" id="SM00356">
    <property type="entry name" value="ZnF_C3H1"/>
    <property type="match status" value="1"/>
</dbReference>
<dbReference type="GO" id="GO:0008270">
    <property type="term" value="F:zinc ion binding"/>
    <property type="evidence" value="ECO:0007669"/>
    <property type="project" value="UniProtKB-KW"/>
</dbReference>
<dbReference type="Gene3D" id="3.30.40.10">
    <property type="entry name" value="Zinc/RING finger domain, C3HC4 (zinc finger)"/>
    <property type="match status" value="1"/>
</dbReference>
<gene>
    <name evidence="8" type="ORF">MEUPH1_LOCUS12686</name>
</gene>
<dbReference type="InterPro" id="IPR001841">
    <property type="entry name" value="Znf_RING"/>
</dbReference>
<dbReference type="Proteomes" id="UP001160148">
    <property type="component" value="Unassembled WGS sequence"/>
</dbReference>
<evidence type="ECO:0000256" key="2">
    <source>
        <dbReference type="ARBA" id="ARBA00022771"/>
    </source>
</evidence>
<evidence type="ECO:0008006" key="10">
    <source>
        <dbReference type="Google" id="ProtNLM"/>
    </source>
</evidence>
<evidence type="ECO:0000256" key="1">
    <source>
        <dbReference type="ARBA" id="ARBA00022723"/>
    </source>
</evidence>
<dbReference type="AlphaFoldDB" id="A0AAV0WN32"/>
<keyword evidence="3 4" id="KW-0862">Zinc</keyword>
<dbReference type="InterPro" id="IPR013083">
    <property type="entry name" value="Znf_RING/FYVE/PHD"/>
</dbReference>
<feature type="region of interest" description="Disordered" evidence="5">
    <location>
        <begin position="348"/>
        <end position="370"/>
    </location>
</feature>
<feature type="region of interest" description="Disordered" evidence="5">
    <location>
        <begin position="135"/>
        <end position="160"/>
    </location>
</feature>
<evidence type="ECO:0000313" key="9">
    <source>
        <dbReference type="Proteomes" id="UP001160148"/>
    </source>
</evidence>
<dbReference type="PROSITE" id="PS50103">
    <property type="entry name" value="ZF_C3H1"/>
    <property type="match status" value="1"/>
</dbReference>
<feature type="domain" description="C3H1-type" evidence="7">
    <location>
        <begin position="1"/>
        <end position="28"/>
    </location>
</feature>
<feature type="compositionally biased region" description="Polar residues" evidence="5">
    <location>
        <begin position="352"/>
        <end position="370"/>
    </location>
</feature>
<name>A0AAV0WN32_9HEMI</name>
<dbReference type="PROSITE" id="PS50089">
    <property type="entry name" value="ZF_RING_2"/>
    <property type="match status" value="1"/>
</dbReference>
<keyword evidence="2 4" id="KW-0863">Zinc-finger</keyword>
<dbReference type="InterPro" id="IPR027370">
    <property type="entry name" value="Znf-RING_euk"/>
</dbReference>
<feature type="compositionally biased region" description="Low complexity" evidence="5">
    <location>
        <begin position="57"/>
        <end position="89"/>
    </location>
</feature>
<evidence type="ECO:0000256" key="3">
    <source>
        <dbReference type="ARBA" id="ARBA00022833"/>
    </source>
</evidence>
<dbReference type="SUPFAM" id="SSF57850">
    <property type="entry name" value="RING/U-box"/>
    <property type="match status" value="1"/>
</dbReference>
<dbReference type="EMBL" id="CARXXK010000002">
    <property type="protein sequence ID" value="CAI6357012.1"/>
    <property type="molecule type" value="Genomic_DNA"/>
</dbReference>
<feature type="region of interest" description="Disordered" evidence="5">
    <location>
        <begin position="57"/>
        <end position="96"/>
    </location>
</feature>
<feature type="domain" description="RING-type" evidence="6">
    <location>
        <begin position="180"/>
        <end position="218"/>
    </location>
</feature>
<evidence type="ECO:0000256" key="5">
    <source>
        <dbReference type="SAM" id="MobiDB-lite"/>
    </source>
</evidence>
<dbReference type="SMART" id="SM00184">
    <property type="entry name" value="RING"/>
    <property type="match status" value="1"/>
</dbReference>
<dbReference type="PROSITE" id="PS00518">
    <property type="entry name" value="ZF_RING_1"/>
    <property type="match status" value="1"/>
</dbReference>